<dbReference type="InterPro" id="IPR018289">
    <property type="entry name" value="MULE_transposase_dom"/>
</dbReference>
<sequence>MPRFLRLVPPPPHARLKTKASLDYFSTFLKRFFQKQRKQSAPFGERRVGLSSPCANSIVEDLIFEAKQLGAHHFESELNSRASVQHYWNRGLKKGEVHQASVRGRSAVNVVAIVDLDAIMSELETTDNFRSFVNGDGANDDGDYENDDNYQDDVGVQGEEEVDSELQNEDDGDYDEFWIPGLSKEECISIDSMVDIRQFDMKEITDEVVRRLDFGDLELAYQFYCWYAKMSGFSVRKSHIVRNSFMETLQQTFVCSCADRWYVTCWNFEHNHVLLDLKLSCLLAGHRKMSASDIIQVENYRKVGIRPPHMYAAFANQCGGYEKVGFIRKDIYNEEGRMRRQHSLDARGALKYLYDLRKKEPMMYVSCTSDEESRLQRLFWSDTESQLLYQVFRDVLAFDATYKKNKYLCPFVVFSGVNHHNQTIVFAAAIVTDETEETYVWLLEQLLVAMKGKAPCSIITNGDLAMRNAITRVMPGVSHKLCAWHLLRNALSHVRDKHVLKWLKKLMLGHFEVVEFEEKWKEMVATFELEDNSWIAELYERRMKWSSAHLRGRFFAGIRTTSRCEAFHAHVAKYVHSRTNLTDFVEQFQRCLTYFRYRAVVADYSSTYGKEVLQTNLRSLERSGDELFTKEMFQLFQSYLCRTIKLRVVDCKEMATFSIFTVVKYCSGSVWRVSYCPSTVEFTCTCMRMQSIGLPCDHILAVLVSLNFMELPSSLVLNRWSKLATEQIKDKYSDSAMYWDSQLMARYATLVEVSREVCAAAYRDEEEYDKMLHFLSNEATRLKSKQNSEHCVDDNQTHQQDDDFAGILDPVVVRSKGCGQVGMDESGRQRRIQKCRQCGGIGHNKRSCTNRPRNVNGCMSSTEQTNSNDYNLYFVNVGQNAEAADTVICCWGGLLWSRGPEPPMKRKKEKLENCNFVTRKDKNGKWKYLNGIFYACWLWLSLTRRQLPCTWSFKPNQYPHTQSRRIIDKDCNFCNH</sequence>
<keyword evidence="9" id="KW-1185">Reference proteome</keyword>
<name>A0A445HA78_GLYSO</name>
<dbReference type="SMART" id="SM00575">
    <property type="entry name" value="ZnF_PMZ"/>
    <property type="match status" value="1"/>
</dbReference>
<comment type="caution">
    <text evidence="8">The sequence shown here is derived from an EMBL/GenBank/DDBJ whole genome shotgun (WGS) entry which is preliminary data.</text>
</comment>
<dbReference type="GO" id="GO:0003676">
    <property type="term" value="F:nucleic acid binding"/>
    <property type="evidence" value="ECO:0007669"/>
    <property type="project" value="InterPro"/>
</dbReference>
<dbReference type="PROSITE" id="PS50158">
    <property type="entry name" value="ZF_CCHC"/>
    <property type="match status" value="1"/>
</dbReference>
<feature type="compositionally biased region" description="Acidic residues" evidence="5">
    <location>
        <begin position="138"/>
        <end position="151"/>
    </location>
</feature>
<evidence type="ECO:0000256" key="3">
    <source>
        <dbReference type="ARBA" id="ARBA00022833"/>
    </source>
</evidence>
<organism evidence="8 9">
    <name type="scientific">Glycine soja</name>
    <name type="common">Wild soybean</name>
    <dbReference type="NCBI Taxonomy" id="3848"/>
    <lineage>
        <taxon>Eukaryota</taxon>
        <taxon>Viridiplantae</taxon>
        <taxon>Streptophyta</taxon>
        <taxon>Embryophyta</taxon>
        <taxon>Tracheophyta</taxon>
        <taxon>Spermatophyta</taxon>
        <taxon>Magnoliopsida</taxon>
        <taxon>eudicotyledons</taxon>
        <taxon>Gunneridae</taxon>
        <taxon>Pentapetalae</taxon>
        <taxon>rosids</taxon>
        <taxon>fabids</taxon>
        <taxon>Fabales</taxon>
        <taxon>Fabaceae</taxon>
        <taxon>Papilionoideae</taxon>
        <taxon>50 kb inversion clade</taxon>
        <taxon>NPAAA clade</taxon>
        <taxon>indigoferoid/millettioid clade</taxon>
        <taxon>Phaseoleae</taxon>
        <taxon>Glycine</taxon>
        <taxon>Glycine subgen. Soja</taxon>
    </lineage>
</organism>
<evidence type="ECO:0000313" key="9">
    <source>
        <dbReference type="Proteomes" id="UP000289340"/>
    </source>
</evidence>
<dbReference type="InterPro" id="IPR006564">
    <property type="entry name" value="Znf_PMZ"/>
</dbReference>
<dbReference type="PROSITE" id="PS50966">
    <property type="entry name" value="ZF_SWIM"/>
    <property type="match status" value="1"/>
</dbReference>
<protein>
    <submittedName>
        <fullName evidence="8">Protein FAR1-RELATED SEQUENCE 5</fullName>
    </submittedName>
</protein>
<keyword evidence="1" id="KW-0479">Metal-binding</keyword>
<proteinExistence type="predicted"/>
<dbReference type="PANTHER" id="PTHR47718:SF15">
    <property type="entry name" value="PROTEIN FAR1-RELATED SEQUENCE 5-LIKE"/>
    <property type="match status" value="1"/>
</dbReference>
<dbReference type="Pfam" id="PF10551">
    <property type="entry name" value="MULE"/>
    <property type="match status" value="1"/>
</dbReference>
<reference evidence="8 9" key="1">
    <citation type="submission" date="2018-09" db="EMBL/GenBank/DDBJ databases">
        <title>A high-quality reference genome of wild soybean provides a powerful tool to mine soybean genomes.</title>
        <authorList>
            <person name="Xie M."/>
            <person name="Chung C.Y.L."/>
            <person name="Li M.-W."/>
            <person name="Wong F.-L."/>
            <person name="Chan T.-F."/>
            <person name="Lam H.-M."/>
        </authorList>
    </citation>
    <scope>NUCLEOTIDE SEQUENCE [LARGE SCALE GENOMIC DNA]</scope>
    <source>
        <strain evidence="9">cv. W05</strain>
        <tissue evidence="8">Hypocotyl of etiolated seedlings</tissue>
    </source>
</reference>
<evidence type="ECO:0000313" key="8">
    <source>
        <dbReference type="EMBL" id="RZB70551.1"/>
    </source>
</evidence>
<evidence type="ECO:0000256" key="5">
    <source>
        <dbReference type="SAM" id="MobiDB-lite"/>
    </source>
</evidence>
<dbReference type="Pfam" id="PF04434">
    <property type="entry name" value="SWIM"/>
    <property type="match status" value="1"/>
</dbReference>
<gene>
    <name evidence="8" type="ORF">D0Y65_035498</name>
</gene>
<evidence type="ECO:0000256" key="1">
    <source>
        <dbReference type="ARBA" id="ARBA00022723"/>
    </source>
</evidence>
<feature type="region of interest" description="Disordered" evidence="5">
    <location>
        <begin position="130"/>
        <end position="152"/>
    </location>
</feature>
<dbReference type="InterPro" id="IPR001878">
    <property type="entry name" value="Znf_CCHC"/>
</dbReference>
<keyword evidence="2 4" id="KW-0863">Zinc-finger</keyword>
<evidence type="ECO:0000259" key="6">
    <source>
        <dbReference type="PROSITE" id="PS50158"/>
    </source>
</evidence>
<evidence type="ECO:0000256" key="4">
    <source>
        <dbReference type="PROSITE-ProRule" id="PRU00047"/>
    </source>
</evidence>
<evidence type="ECO:0000259" key="7">
    <source>
        <dbReference type="PROSITE" id="PS50966"/>
    </source>
</evidence>
<feature type="domain" description="SWIM-type" evidence="7">
    <location>
        <begin position="671"/>
        <end position="707"/>
    </location>
</feature>
<accession>A0A445HA78</accession>
<evidence type="ECO:0000256" key="2">
    <source>
        <dbReference type="ARBA" id="ARBA00022771"/>
    </source>
</evidence>
<dbReference type="InterPro" id="IPR007527">
    <property type="entry name" value="Znf_SWIM"/>
</dbReference>
<keyword evidence="3" id="KW-0862">Zinc</keyword>
<dbReference type="EMBL" id="QZWG01000013">
    <property type="protein sequence ID" value="RZB70551.1"/>
    <property type="molecule type" value="Genomic_DNA"/>
</dbReference>
<dbReference type="PANTHER" id="PTHR47718">
    <property type="entry name" value="OS01G0519700 PROTEIN"/>
    <property type="match status" value="1"/>
</dbReference>
<dbReference type="AlphaFoldDB" id="A0A445HA78"/>
<feature type="domain" description="CCHC-type" evidence="6">
    <location>
        <begin position="834"/>
        <end position="850"/>
    </location>
</feature>
<dbReference type="Proteomes" id="UP000289340">
    <property type="component" value="Chromosome 13"/>
</dbReference>
<dbReference type="GO" id="GO:0008270">
    <property type="term" value="F:zinc ion binding"/>
    <property type="evidence" value="ECO:0007669"/>
    <property type="project" value="UniProtKB-KW"/>
</dbReference>